<accession>A0A0E9VQP9</accession>
<protein>
    <submittedName>
        <fullName evidence="1">Uncharacterized protein</fullName>
    </submittedName>
</protein>
<dbReference type="EMBL" id="GBXM01028206">
    <property type="protein sequence ID" value="JAH80371.1"/>
    <property type="molecule type" value="Transcribed_RNA"/>
</dbReference>
<evidence type="ECO:0000313" key="1">
    <source>
        <dbReference type="EMBL" id="JAH80371.1"/>
    </source>
</evidence>
<name>A0A0E9VQP9_ANGAN</name>
<organism evidence="1">
    <name type="scientific">Anguilla anguilla</name>
    <name type="common">European freshwater eel</name>
    <name type="synonym">Muraena anguilla</name>
    <dbReference type="NCBI Taxonomy" id="7936"/>
    <lineage>
        <taxon>Eukaryota</taxon>
        <taxon>Metazoa</taxon>
        <taxon>Chordata</taxon>
        <taxon>Craniata</taxon>
        <taxon>Vertebrata</taxon>
        <taxon>Euteleostomi</taxon>
        <taxon>Actinopterygii</taxon>
        <taxon>Neopterygii</taxon>
        <taxon>Teleostei</taxon>
        <taxon>Anguilliformes</taxon>
        <taxon>Anguillidae</taxon>
        <taxon>Anguilla</taxon>
    </lineage>
</organism>
<reference evidence="1" key="2">
    <citation type="journal article" date="2015" name="Fish Shellfish Immunol.">
        <title>Early steps in the European eel (Anguilla anguilla)-Vibrio vulnificus interaction in the gills: Role of the RtxA13 toxin.</title>
        <authorList>
            <person name="Callol A."/>
            <person name="Pajuelo D."/>
            <person name="Ebbesson L."/>
            <person name="Teles M."/>
            <person name="MacKenzie S."/>
            <person name="Amaro C."/>
        </authorList>
    </citation>
    <scope>NUCLEOTIDE SEQUENCE</scope>
</reference>
<proteinExistence type="predicted"/>
<sequence length="9" mass="1019">MLLSKSNVQ</sequence>
<reference evidence="1" key="1">
    <citation type="submission" date="2014-11" db="EMBL/GenBank/DDBJ databases">
        <authorList>
            <person name="Amaro Gonzalez C."/>
        </authorList>
    </citation>
    <scope>NUCLEOTIDE SEQUENCE</scope>
</reference>